<keyword evidence="2" id="KW-0067">ATP-binding</keyword>
<keyword evidence="7" id="KW-1185">Reference proteome</keyword>
<dbReference type="PROSITE" id="PS51194">
    <property type="entry name" value="HELICASE_CTER"/>
    <property type="match status" value="1"/>
</dbReference>
<keyword evidence="3" id="KW-0175">Coiled coil</keyword>
<feature type="domain" description="Helicase ATP-binding" evidence="4">
    <location>
        <begin position="41"/>
        <end position="245"/>
    </location>
</feature>
<organism evidence="6 7">
    <name type="scientific">Lyngbya confervoides BDU141951</name>
    <dbReference type="NCBI Taxonomy" id="1574623"/>
    <lineage>
        <taxon>Bacteria</taxon>
        <taxon>Bacillati</taxon>
        <taxon>Cyanobacteriota</taxon>
        <taxon>Cyanophyceae</taxon>
        <taxon>Oscillatoriophycideae</taxon>
        <taxon>Oscillatoriales</taxon>
        <taxon>Microcoleaceae</taxon>
        <taxon>Lyngbya</taxon>
    </lineage>
</organism>
<dbReference type="AlphaFoldDB" id="A0ABD4T2Y7"/>
<dbReference type="SMART" id="SM00487">
    <property type="entry name" value="DEXDc"/>
    <property type="match status" value="1"/>
</dbReference>
<reference evidence="6 7" key="1">
    <citation type="journal article" date="2015" name="Genome Announc.">
        <title>Draft Genome Sequence of Filamentous Marine Cyanobacterium Lyngbya confervoides Strain BDU141951.</title>
        <authorList>
            <person name="Chandrababunaidu M.M."/>
            <person name="Sen D."/>
            <person name="Tripathy S."/>
        </authorList>
    </citation>
    <scope>NUCLEOTIDE SEQUENCE [LARGE SCALE GENOMIC DNA]</scope>
    <source>
        <strain evidence="6 7">BDU141951</strain>
    </source>
</reference>
<evidence type="ECO:0000313" key="7">
    <source>
        <dbReference type="Proteomes" id="UP000031561"/>
    </source>
</evidence>
<dbReference type="Proteomes" id="UP000031561">
    <property type="component" value="Unassembled WGS sequence"/>
</dbReference>
<dbReference type="InterPro" id="IPR014001">
    <property type="entry name" value="Helicase_ATP-bd"/>
</dbReference>
<gene>
    <name evidence="6" type="primary">cas3</name>
    <name evidence="6" type="ORF">QQ91_0009725</name>
</gene>
<dbReference type="Gene3D" id="3.40.50.300">
    <property type="entry name" value="P-loop containing nucleotide triphosphate hydrolases"/>
    <property type="match status" value="1"/>
</dbReference>
<dbReference type="SUPFAM" id="SSF52540">
    <property type="entry name" value="P-loop containing nucleoside triphosphate hydrolases"/>
    <property type="match status" value="1"/>
</dbReference>
<dbReference type="GO" id="GO:0005524">
    <property type="term" value="F:ATP binding"/>
    <property type="evidence" value="ECO:0007669"/>
    <property type="project" value="UniProtKB-KW"/>
</dbReference>
<protein>
    <submittedName>
        <fullName evidence="6">Type I-D CRISPR-associated helicase Cas3</fullName>
    </submittedName>
</protein>
<dbReference type="InterPro" id="IPR052511">
    <property type="entry name" value="ATP-dep_Helicase"/>
</dbReference>
<proteinExistence type="predicted"/>
<evidence type="ECO:0000313" key="6">
    <source>
        <dbReference type="EMBL" id="MCM1983102.1"/>
    </source>
</evidence>
<dbReference type="PANTHER" id="PTHR47962:SF5">
    <property type="entry name" value="ATP-DEPENDENT HELICASE LHR-RELATED"/>
    <property type="match status" value="1"/>
</dbReference>
<feature type="domain" description="Helicase C-terminal" evidence="5">
    <location>
        <begin position="281"/>
        <end position="443"/>
    </location>
</feature>
<keyword evidence="1" id="KW-0547">Nucleotide-binding</keyword>
<sequence length="776" mass="88643">MSSLNIQLEPRSIATCPNPSLPNELLNAFEHGVLRHQDEVYRAAETHDIILDLAPTGTGKTKAGLSVINHNKERNAIYIAPTNALIEQQAEAAEKFIQAAGLPHVVKAASARHVKEWSNDRVGHRSGEKLYNVLREPATLFPECAGRPLLLVTNPDIFYYSTFFAYNRLDRSNIASAFYCSFATVIFDEFHLYDSKQLVSLLFYLALSHSFGYFRDKRKVVLLTATPEKACEAALVKLEEAGAKIHRVDAETQTDRMTPSQTSVSLEVRKQLEKKALIAEIADEVLIRVKEKPDQFGAVILDSLDQVNQLNDHLCKAGIEHLRGRITGAIKSQDERHEAAQKQIILATSTVDVGFNFERDIEAERQNLDWLIFSSRDRFSFWQRIGRVGRVLGKKRPDIPSEAIAYLSEKAWEEGIESLNCAGGRDALKQTLKSLKCMERPFLEIYWKSEAFLEIARPLLELESALHNLEEERLVQELYATLQKLFGGSRSWKHYKHRVMQITTAESLAKAPLKPTRKGQWSFIKTFFKQSKYTRHSFIKKFLEFNYPEQLEALNRQELPIEEIEKEIKDYEDLASEIKDFADFWKTVWSPLFRFRDGLFDNLIIYDPQNFLLDTVGETNLDPFHLLRFYEFVSDDSRIEVTARAEETYQLSFTLNVEALSHFEATQLGKLWAYPNLSVRRTSGGAVRPTKLPNCLQRALKDNLIPGVIVKEHSKNRWAVIKLRKQGLECYPIHVSGYDSPSPKEYLFFPSLSGILAIATAGVSFQSPDNEEFWVA</sequence>
<dbReference type="RefSeq" id="WP_166281959.1">
    <property type="nucleotide sequence ID" value="NZ_JTHE03000054.1"/>
</dbReference>
<dbReference type="InterPro" id="IPR017575">
    <property type="entry name" value="CRISPR-assoc_helicase_Cas3"/>
</dbReference>
<evidence type="ECO:0000256" key="3">
    <source>
        <dbReference type="SAM" id="Coils"/>
    </source>
</evidence>
<evidence type="ECO:0000259" key="4">
    <source>
        <dbReference type="PROSITE" id="PS51192"/>
    </source>
</evidence>
<dbReference type="PROSITE" id="PS51192">
    <property type="entry name" value="HELICASE_ATP_BIND_1"/>
    <property type="match status" value="1"/>
</dbReference>
<dbReference type="InterPro" id="IPR011545">
    <property type="entry name" value="DEAD/DEAH_box_helicase_dom"/>
</dbReference>
<dbReference type="InterPro" id="IPR001650">
    <property type="entry name" value="Helicase_C-like"/>
</dbReference>
<evidence type="ECO:0000256" key="1">
    <source>
        <dbReference type="ARBA" id="ARBA00022741"/>
    </source>
</evidence>
<accession>A0ABD4T2Y7</accession>
<comment type="caution">
    <text evidence="6">The sequence shown here is derived from an EMBL/GenBank/DDBJ whole genome shotgun (WGS) entry which is preliminary data.</text>
</comment>
<feature type="coiled-coil region" evidence="3">
    <location>
        <begin position="554"/>
        <end position="581"/>
    </location>
</feature>
<dbReference type="EMBL" id="JTHE03000054">
    <property type="protein sequence ID" value="MCM1983102.1"/>
    <property type="molecule type" value="Genomic_DNA"/>
</dbReference>
<dbReference type="NCBIfam" id="TIGR03158">
    <property type="entry name" value="cas3_cyano"/>
    <property type="match status" value="1"/>
</dbReference>
<evidence type="ECO:0000256" key="2">
    <source>
        <dbReference type="ARBA" id="ARBA00022840"/>
    </source>
</evidence>
<name>A0ABD4T2Y7_9CYAN</name>
<dbReference type="Pfam" id="PF00270">
    <property type="entry name" value="DEAD"/>
    <property type="match status" value="1"/>
</dbReference>
<dbReference type="InterPro" id="IPR027417">
    <property type="entry name" value="P-loop_NTPase"/>
</dbReference>
<evidence type="ECO:0000259" key="5">
    <source>
        <dbReference type="PROSITE" id="PS51194"/>
    </source>
</evidence>
<dbReference type="PANTHER" id="PTHR47962">
    <property type="entry name" value="ATP-DEPENDENT HELICASE LHR-RELATED-RELATED"/>
    <property type="match status" value="1"/>
</dbReference>